<protein>
    <submittedName>
        <fullName evidence="1">Uncharacterized protein</fullName>
    </submittedName>
</protein>
<name>A0ABR2SSC7_9ROSI</name>
<dbReference type="EMBL" id="JBBPBN010000012">
    <property type="protein sequence ID" value="KAK9028037.1"/>
    <property type="molecule type" value="Genomic_DNA"/>
</dbReference>
<proteinExistence type="predicted"/>
<dbReference type="Proteomes" id="UP001396334">
    <property type="component" value="Unassembled WGS sequence"/>
</dbReference>
<evidence type="ECO:0000313" key="2">
    <source>
        <dbReference type="Proteomes" id="UP001396334"/>
    </source>
</evidence>
<evidence type="ECO:0000313" key="1">
    <source>
        <dbReference type="EMBL" id="KAK9028037.1"/>
    </source>
</evidence>
<sequence>MRVRQTRGGRWRKPMKALWPFRGFWGVSGEVRFEIMGRGEAELHDDGFGSSMSDEALTSTVSDEPGIGSPMSDKALIAANLADRS</sequence>
<gene>
    <name evidence="1" type="ORF">V6N11_067852</name>
</gene>
<accession>A0ABR2SSC7</accession>
<keyword evidence="2" id="KW-1185">Reference proteome</keyword>
<comment type="caution">
    <text evidence="1">The sequence shown here is derived from an EMBL/GenBank/DDBJ whole genome shotgun (WGS) entry which is preliminary data.</text>
</comment>
<reference evidence="1 2" key="1">
    <citation type="journal article" date="2024" name="G3 (Bethesda)">
        <title>Genome assembly of Hibiscus sabdariffa L. provides insights into metabolisms of medicinal natural products.</title>
        <authorList>
            <person name="Kim T."/>
        </authorList>
    </citation>
    <scope>NUCLEOTIDE SEQUENCE [LARGE SCALE GENOMIC DNA]</scope>
    <source>
        <strain evidence="1">TK-2024</strain>
        <tissue evidence="1">Old leaves</tissue>
    </source>
</reference>
<organism evidence="1 2">
    <name type="scientific">Hibiscus sabdariffa</name>
    <name type="common">roselle</name>
    <dbReference type="NCBI Taxonomy" id="183260"/>
    <lineage>
        <taxon>Eukaryota</taxon>
        <taxon>Viridiplantae</taxon>
        <taxon>Streptophyta</taxon>
        <taxon>Embryophyta</taxon>
        <taxon>Tracheophyta</taxon>
        <taxon>Spermatophyta</taxon>
        <taxon>Magnoliopsida</taxon>
        <taxon>eudicotyledons</taxon>
        <taxon>Gunneridae</taxon>
        <taxon>Pentapetalae</taxon>
        <taxon>rosids</taxon>
        <taxon>malvids</taxon>
        <taxon>Malvales</taxon>
        <taxon>Malvaceae</taxon>
        <taxon>Malvoideae</taxon>
        <taxon>Hibiscus</taxon>
    </lineage>
</organism>